<feature type="region of interest" description="Disordered" evidence="7">
    <location>
        <begin position="508"/>
        <end position="536"/>
    </location>
</feature>
<dbReference type="GO" id="GO:0005737">
    <property type="term" value="C:cytoplasm"/>
    <property type="evidence" value="ECO:0007669"/>
    <property type="project" value="TreeGrafter"/>
</dbReference>
<feature type="compositionally biased region" description="Low complexity" evidence="7">
    <location>
        <begin position="508"/>
        <end position="517"/>
    </location>
</feature>
<dbReference type="RefSeq" id="XP_005536038.1">
    <property type="nucleotide sequence ID" value="XM_005535981.1"/>
</dbReference>
<feature type="compositionally biased region" description="Low complexity" evidence="7">
    <location>
        <begin position="21"/>
        <end position="36"/>
    </location>
</feature>
<dbReference type="GO" id="GO:0004713">
    <property type="term" value="F:protein tyrosine kinase activity"/>
    <property type="evidence" value="ECO:0007669"/>
    <property type="project" value="TreeGrafter"/>
</dbReference>
<dbReference type="Proteomes" id="UP000007014">
    <property type="component" value="Chromosome 8"/>
</dbReference>
<dbReference type="PROSITE" id="PS50011">
    <property type="entry name" value="PROTEIN_KINASE_DOM"/>
    <property type="match status" value="1"/>
</dbReference>
<dbReference type="Gene3D" id="3.30.200.20">
    <property type="entry name" value="Phosphorylase Kinase, domain 1"/>
    <property type="match status" value="1"/>
</dbReference>
<dbReference type="PANTHER" id="PTHR24058">
    <property type="entry name" value="DUAL SPECIFICITY PROTEIN KINASE"/>
    <property type="match status" value="1"/>
</dbReference>
<dbReference type="SMART" id="SM00220">
    <property type="entry name" value="S_TKc"/>
    <property type="match status" value="1"/>
</dbReference>
<keyword evidence="10" id="KW-1185">Reference proteome</keyword>
<reference evidence="9 10" key="2">
    <citation type="journal article" date="2007" name="BMC Biol.">
        <title>A 100%-complete sequence reveals unusually simple genomic features in the hot-spring red alga Cyanidioschyzon merolae.</title>
        <authorList>
            <person name="Nozaki H."/>
            <person name="Takano H."/>
            <person name="Misumi O."/>
            <person name="Terasawa K."/>
            <person name="Matsuzaki M."/>
            <person name="Maruyama S."/>
            <person name="Nishida K."/>
            <person name="Yagisawa F."/>
            <person name="Yoshida Y."/>
            <person name="Fujiwara T."/>
            <person name="Takio S."/>
            <person name="Tamura K."/>
            <person name="Chung S.J."/>
            <person name="Nakamura S."/>
            <person name="Kuroiwa H."/>
            <person name="Tanaka K."/>
            <person name="Sato N."/>
            <person name="Kuroiwa T."/>
        </authorList>
    </citation>
    <scope>NUCLEOTIDE SEQUENCE [LARGE SCALE GENOMIC DNA]</scope>
    <source>
        <strain evidence="9 10">10D</strain>
    </source>
</reference>
<gene>
    <name evidence="9" type="ORF">CYME_CMH056C</name>
</gene>
<dbReference type="KEGG" id="cme:CYME_CMH056C"/>
<dbReference type="eggNOG" id="KOG0667">
    <property type="taxonomic scope" value="Eukaryota"/>
</dbReference>
<dbReference type="OMA" id="QHFQYFF"/>
<name>M1VBM0_CYAM1</name>
<feature type="domain" description="Protein kinase" evidence="8">
    <location>
        <begin position="108"/>
        <end position="425"/>
    </location>
</feature>
<proteinExistence type="predicted"/>
<evidence type="ECO:0000259" key="8">
    <source>
        <dbReference type="PROSITE" id="PS50011"/>
    </source>
</evidence>
<evidence type="ECO:0000313" key="10">
    <source>
        <dbReference type="Proteomes" id="UP000007014"/>
    </source>
</evidence>
<evidence type="ECO:0000256" key="4">
    <source>
        <dbReference type="ARBA" id="ARBA00022777"/>
    </source>
</evidence>
<evidence type="ECO:0000256" key="3">
    <source>
        <dbReference type="ARBA" id="ARBA00022741"/>
    </source>
</evidence>
<dbReference type="Pfam" id="PF00069">
    <property type="entry name" value="Pkinase"/>
    <property type="match status" value="1"/>
</dbReference>
<dbReference type="Gene3D" id="1.10.510.10">
    <property type="entry name" value="Transferase(Phosphotransferase) domain 1"/>
    <property type="match status" value="1"/>
</dbReference>
<keyword evidence="1" id="KW-0723">Serine/threonine-protein kinase</keyword>
<protein>
    <submittedName>
        <fullName evidence="9">Protein kinase YAK1</fullName>
    </submittedName>
</protein>
<evidence type="ECO:0000256" key="1">
    <source>
        <dbReference type="ARBA" id="ARBA00022527"/>
    </source>
</evidence>
<evidence type="ECO:0000256" key="6">
    <source>
        <dbReference type="PROSITE-ProRule" id="PRU10141"/>
    </source>
</evidence>
<keyword evidence="3 6" id="KW-0547">Nucleotide-binding</keyword>
<keyword evidence="5 6" id="KW-0067">ATP-binding</keyword>
<evidence type="ECO:0000256" key="2">
    <source>
        <dbReference type="ARBA" id="ARBA00022679"/>
    </source>
</evidence>
<dbReference type="SUPFAM" id="SSF56112">
    <property type="entry name" value="Protein kinase-like (PK-like)"/>
    <property type="match status" value="1"/>
</dbReference>
<dbReference type="HOGENOM" id="CLU_399225_0_0_1"/>
<evidence type="ECO:0000313" key="9">
    <source>
        <dbReference type="EMBL" id="BAM79752.1"/>
    </source>
</evidence>
<accession>M1VBM0</accession>
<dbReference type="GO" id="GO:0004674">
    <property type="term" value="F:protein serine/threonine kinase activity"/>
    <property type="evidence" value="ECO:0007669"/>
    <property type="project" value="UniProtKB-KW"/>
</dbReference>
<feature type="region of interest" description="Disordered" evidence="7">
    <location>
        <begin position="1"/>
        <end position="36"/>
    </location>
</feature>
<dbReference type="InterPro" id="IPR017441">
    <property type="entry name" value="Protein_kinase_ATP_BS"/>
</dbReference>
<dbReference type="EMBL" id="AP006490">
    <property type="protein sequence ID" value="BAM79752.1"/>
    <property type="molecule type" value="Genomic_DNA"/>
</dbReference>
<sequence>MSYGGHESSLQKRAWSARTRSTPTADGASTSASAGARQRKPLLELLTTDILRTYRRVSSVFEYDPKLNPRRTLTRPDQPRFNNGYDNENHDFILRVHDAIRSPNGDVYEVLDLLGVGTFGQVVKCLELGSSRTVALKVVKNQEAYLRQALMEVYVLQMLHRTFPAERVRHVVKLLQHFQFHHHLCLVLEKLGMSLFDLLKQNRFRGLGLLIVRSVLQQLLPTLDLLAQAGIIHCDLKPENLLLCRNDGVEVKLIDFGSACQENHVIYSYVQSRFYRSPEVILGLPYGTKIDIWSLGCIVGELFLGLPLFPGHDDENMIQRMVDMLGMPPAWMIQSGKQSHRFFHNGHLRGLTSDALTGQGPVPWKQYFKHRKLEDIIVKSPMKPNTDEREELAQRRALLSLLRGMLEWDPGRRWTSTECMLHPFLSGRGMMDQETWLPPRLRSPNMGLRFHTRDLATYGDEAAEDARALASASSAAHGSSKAQLPPAYVLSTSAPAFALHERAGDEAASLPAAASDATAREQRTRRLARPRQDSSMMQSLSATLEQALQTVQDCQRMERTPQQSNAQCSIASGASRTFVEGNPMLASSPGMLADIAACTSSALYDAAWNPFAIEEAVEPTNAYMLGDASSNMPHDPEIPEDDADIVPPAVPKAPTTALDSGAVAAASAPEPGGLASNVRIWPFAGQGRGH</sequence>
<dbReference type="PANTHER" id="PTHR24058:SF17">
    <property type="entry name" value="HOMEODOMAIN INTERACTING PROTEIN KINASE, ISOFORM D"/>
    <property type="match status" value="1"/>
</dbReference>
<dbReference type="STRING" id="280699.M1VBM0"/>
<dbReference type="OrthoDB" id="9332038at2759"/>
<dbReference type="GO" id="GO:0005524">
    <property type="term" value="F:ATP binding"/>
    <property type="evidence" value="ECO:0007669"/>
    <property type="project" value="UniProtKB-UniRule"/>
</dbReference>
<keyword evidence="4 9" id="KW-0418">Kinase</keyword>
<evidence type="ECO:0000256" key="7">
    <source>
        <dbReference type="SAM" id="MobiDB-lite"/>
    </source>
</evidence>
<dbReference type="PROSITE" id="PS00107">
    <property type="entry name" value="PROTEIN_KINASE_ATP"/>
    <property type="match status" value="1"/>
</dbReference>
<dbReference type="AlphaFoldDB" id="M1VBM0"/>
<dbReference type="Gramene" id="CMH056CT">
    <property type="protein sequence ID" value="CMH056CT"/>
    <property type="gene ID" value="CMH056C"/>
</dbReference>
<dbReference type="PROSITE" id="PS00108">
    <property type="entry name" value="PROTEIN_KINASE_ST"/>
    <property type="match status" value="1"/>
</dbReference>
<evidence type="ECO:0000256" key="5">
    <source>
        <dbReference type="ARBA" id="ARBA00022840"/>
    </source>
</evidence>
<reference evidence="9 10" key="1">
    <citation type="journal article" date="2004" name="Nature">
        <title>Genome sequence of the ultrasmall unicellular red alga Cyanidioschyzon merolae 10D.</title>
        <authorList>
            <person name="Matsuzaki M."/>
            <person name="Misumi O."/>
            <person name="Shin-i T."/>
            <person name="Maruyama S."/>
            <person name="Takahara M."/>
            <person name="Miyagishima S."/>
            <person name="Mori T."/>
            <person name="Nishida K."/>
            <person name="Yagisawa F."/>
            <person name="Nishida K."/>
            <person name="Yoshida Y."/>
            <person name="Nishimura Y."/>
            <person name="Nakao S."/>
            <person name="Kobayashi T."/>
            <person name="Momoyama Y."/>
            <person name="Higashiyama T."/>
            <person name="Minoda A."/>
            <person name="Sano M."/>
            <person name="Nomoto H."/>
            <person name="Oishi K."/>
            <person name="Hayashi H."/>
            <person name="Ohta F."/>
            <person name="Nishizaka S."/>
            <person name="Haga S."/>
            <person name="Miura S."/>
            <person name="Morishita T."/>
            <person name="Kabeya Y."/>
            <person name="Terasawa K."/>
            <person name="Suzuki Y."/>
            <person name="Ishii Y."/>
            <person name="Asakawa S."/>
            <person name="Takano H."/>
            <person name="Ohta N."/>
            <person name="Kuroiwa H."/>
            <person name="Tanaka K."/>
            <person name="Shimizu N."/>
            <person name="Sugano S."/>
            <person name="Sato N."/>
            <person name="Nozaki H."/>
            <person name="Ogasawara N."/>
            <person name="Kohara Y."/>
            <person name="Kuroiwa T."/>
        </authorList>
    </citation>
    <scope>NUCLEOTIDE SEQUENCE [LARGE SCALE GENOMIC DNA]</scope>
    <source>
        <strain evidence="9 10">10D</strain>
    </source>
</reference>
<dbReference type="InterPro" id="IPR050494">
    <property type="entry name" value="Ser_Thr_dual-spec_kinase"/>
</dbReference>
<dbReference type="InterPro" id="IPR008271">
    <property type="entry name" value="Ser/Thr_kinase_AS"/>
</dbReference>
<organism evidence="9 10">
    <name type="scientific">Cyanidioschyzon merolae (strain NIES-3377 / 10D)</name>
    <name type="common">Unicellular red alga</name>
    <dbReference type="NCBI Taxonomy" id="280699"/>
    <lineage>
        <taxon>Eukaryota</taxon>
        <taxon>Rhodophyta</taxon>
        <taxon>Bangiophyceae</taxon>
        <taxon>Cyanidiales</taxon>
        <taxon>Cyanidiaceae</taxon>
        <taxon>Cyanidioschyzon</taxon>
    </lineage>
</organism>
<feature type="binding site" evidence="6">
    <location>
        <position position="137"/>
    </location>
    <ligand>
        <name>ATP</name>
        <dbReference type="ChEBI" id="CHEBI:30616"/>
    </ligand>
</feature>
<keyword evidence="2" id="KW-0808">Transferase</keyword>
<dbReference type="InterPro" id="IPR011009">
    <property type="entry name" value="Kinase-like_dom_sf"/>
</dbReference>
<dbReference type="InterPro" id="IPR000719">
    <property type="entry name" value="Prot_kinase_dom"/>
</dbReference>
<dbReference type="GeneID" id="16993389"/>